<evidence type="ECO:0000313" key="2">
    <source>
        <dbReference type="EMBL" id="OIN88837.1"/>
    </source>
</evidence>
<dbReference type="Pfam" id="PF05168">
    <property type="entry name" value="HEPN"/>
    <property type="match status" value="1"/>
</dbReference>
<protein>
    <recommendedName>
        <fullName evidence="1">HEPN domain-containing protein</fullName>
    </recommendedName>
</protein>
<dbReference type="SMART" id="SM00748">
    <property type="entry name" value="HEPN"/>
    <property type="match status" value="1"/>
</dbReference>
<feature type="domain" description="HEPN" evidence="1">
    <location>
        <begin position="11"/>
        <end position="119"/>
    </location>
</feature>
<reference evidence="2 3" key="1">
    <citation type="journal article" date="2016" name="Environ. Microbiol.">
        <title>Genomic resolution of a cold subsurface aquifer community provides metabolic insights for novel microbes adapted to high CO concentrations.</title>
        <authorList>
            <person name="Probst A.J."/>
            <person name="Castelle C.J."/>
            <person name="Singh A."/>
            <person name="Brown C.T."/>
            <person name="Anantharaman K."/>
            <person name="Sharon I."/>
            <person name="Hug L.A."/>
            <person name="Burstein D."/>
            <person name="Emerson J.B."/>
            <person name="Thomas B.C."/>
            <person name="Banfield J.F."/>
        </authorList>
    </citation>
    <scope>NUCLEOTIDE SEQUENCE [LARGE SCALE GENOMIC DNA]</scope>
    <source>
        <strain evidence="2">CG1_02_47_37</strain>
    </source>
</reference>
<dbReference type="Proteomes" id="UP000183144">
    <property type="component" value="Unassembled WGS sequence"/>
</dbReference>
<evidence type="ECO:0000259" key="1">
    <source>
        <dbReference type="PROSITE" id="PS50910"/>
    </source>
</evidence>
<accession>A0A1J4RSA5</accession>
<proteinExistence type="predicted"/>
<evidence type="ECO:0000313" key="3">
    <source>
        <dbReference type="Proteomes" id="UP000183144"/>
    </source>
</evidence>
<dbReference type="InterPro" id="IPR007842">
    <property type="entry name" value="HEPN_dom"/>
</dbReference>
<sequence>MTQSQAVKYWLKSAEKNIKVAQDNFKLKHYDWCLFFWQLAIEKILKGIVTKKGLAAPPIHNLYKLAKIAQIPVDEKNKEMLNEITTFNIEARYDDYKFSFYKKATPEYTKKWIKNCQAVYLWLQKFI</sequence>
<comment type="caution">
    <text evidence="2">The sequence shown here is derived from an EMBL/GenBank/DDBJ whole genome shotgun (WGS) entry which is preliminary data.</text>
</comment>
<dbReference type="EMBL" id="MNUI01000053">
    <property type="protein sequence ID" value="OIN88837.1"/>
    <property type="molecule type" value="Genomic_DNA"/>
</dbReference>
<dbReference type="Gene3D" id="1.20.120.330">
    <property type="entry name" value="Nucleotidyltransferases domain 2"/>
    <property type="match status" value="1"/>
</dbReference>
<gene>
    <name evidence="2" type="ORF">AUJ59_03210</name>
</gene>
<organism evidence="2 3">
    <name type="scientific">Candidatus Beckwithbacteria bacterium CG1_02_47_37</name>
    <dbReference type="NCBI Taxonomy" id="1805034"/>
    <lineage>
        <taxon>Bacteria</taxon>
        <taxon>Candidatus Beckwithiibacteriota</taxon>
    </lineage>
</organism>
<dbReference type="AlphaFoldDB" id="A0A1J4RSA5"/>
<dbReference type="SUPFAM" id="SSF81593">
    <property type="entry name" value="Nucleotidyltransferase substrate binding subunit/domain"/>
    <property type="match status" value="1"/>
</dbReference>
<dbReference type="PROSITE" id="PS50910">
    <property type="entry name" value="HEPN"/>
    <property type="match status" value="1"/>
</dbReference>
<name>A0A1J4RSA5_9BACT</name>
<dbReference type="STRING" id="1805034.AUJ59_03210"/>